<gene>
    <name evidence="1" type="ORF">PV328_010383</name>
</gene>
<evidence type="ECO:0000313" key="1">
    <source>
        <dbReference type="EMBL" id="KAK0169741.1"/>
    </source>
</evidence>
<organism evidence="1 2">
    <name type="scientific">Microctonus aethiopoides</name>
    <dbReference type="NCBI Taxonomy" id="144406"/>
    <lineage>
        <taxon>Eukaryota</taxon>
        <taxon>Metazoa</taxon>
        <taxon>Ecdysozoa</taxon>
        <taxon>Arthropoda</taxon>
        <taxon>Hexapoda</taxon>
        <taxon>Insecta</taxon>
        <taxon>Pterygota</taxon>
        <taxon>Neoptera</taxon>
        <taxon>Endopterygota</taxon>
        <taxon>Hymenoptera</taxon>
        <taxon>Apocrita</taxon>
        <taxon>Ichneumonoidea</taxon>
        <taxon>Braconidae</taxon>
        <taxon>Euphorinae</taxon>
        <taxon>Microctonus</taxon>
    </lineage>
</organism>
<dbReference type="InterPro" id="IPR036691">
    <property type="entry name" value="Endo/exonu/phosph_ase_sf"/>
</dbReference>
<evidence type="ECO:0000313" key="2">
    <source>
        <dbReference type="Proteomes" id="UP001168990"/>
    </source>
</evidence>
<dbReference type="Gene3D" id="3.60.10.10">
    <property type="entry name" value="Endonuclease/exonuclease/phosphatase"/>
    <property type="match status" value="1"/>
</dbReference>
<reference evidence="1" key="2">
    <citation type="submission" date="2023-03" db="EMBL/GenBank/DDBJ databases">
        <authorList>
            <person name="Inwood S.N."/>
            <person name="Skelly J.G."/>
            <person name="Guhlin J."/>
            <person name="Harrop T.W.R."/>
            <person name="Goldson S.G."/>
            <person name="Dearden P.K."/>
        </authorList>
    </citation>
    <scope>NUCLEOTIDE SEQUENCE</scope>
    <source>
        <strain evidence="1">Irish</strain>
        <tissue evidence="1">Whole body</tissue>
    </source>
</reference>
<evidence type="ECO:0008006" key="3">
    <source>
        <dbReference type="Google" id="ProtNLM"/>
    </source>
</evidence>
<accession>A0AA39FHX9</accession>
<dbReference type="SUPFAM" id="SSF56219">
    <property type="entry name" value="DNase I-like"/>
    <property type="match status" value="1"/>
</dbReference>
<name>A0AA39FHX9_9HYME</name>
<proteinExistence type="predicted"/>
<sequence length="106" mass="11911">MDINNMKIINWNANGIQNKMNELEEMLNRLRIDLCLITETKLVKNKSIGSGVAILVNKKFGGTENIIDVLGLKKIIIIEALALKLHNTIFIGAYKPPKPEIDINEI</sequence>
<protein>
    <recommendedName>
        <fullName evidence="3">RNA-directed DNA polymerase from mobile element jockey-like</fullName>
    </recommendedName>
</protein>
<dbReference type="AlphaFoldDB" id="A0AA39FHX9"/>
<dbReference type="Proteomes" id="UP001168990">
    <property type="component" value="Unassembled WGS sequence"/>
</dbReference>
<reference evidence="1" key="1">
    <citation type="journal article" date="2023" name="bioRxiv">
        <title>Scaffold-level genome assemblies of two parasitoid biocontrol wasps reveal the parthenogenesis mechanism and an associated novel virus.</title>
        <authorList>
            <person name="Inwood S."/>
            <person name="Skelly J."/>
            <person name="Guhlin J."/>
            <person name="Harrop T."/>
            <person name="Goldson S."/>
            <person name="Dearden P."/>
        </authorList>
    </citation>
    <scope>NUCLEOTIDE SEQUENCE</scope>
    <source>
        <strain evidence="1">Irish</strain>
        <tissue evidence="1">Whole body</tissue>
    </source>
</reference>
<keyword evidence="2" id="KW-1185">Reference proteome</keyword>
<comment type="caution">
    <text evidence="1">The sequence shown here is derived from an EMBL/GenBank/DDBJ whole genome shotgun (WGS) entry which is preliminary data.</text>
</comment>
<dbReference type="EMBL" id="JAQQBS010000004">
    <property type="protein sequence ID" value="KAK0169741.1"/>
    <property type="molecule type" value="Genomic_DNA"/>
</dbReference>